<dbReference type="Proteomes" id="UP000244890">
    <property type="component" value="Chromosome"/>
</dbReference>
<evidence type="ECO:0000256" key="1">
    <source>
        <dbReference type="RuleBase" id="RU003942"/>
    </source>
</evidence>
<organism evidence="3 4">
    <name type="scientific">Helicobacter apodemus</name>
    <dbReference type="NCBI Taxonomy" id="135569"/>
    <lineage>
        <taxon>Bacteria</taxon>
        <taxon>Pseudomonadati</taxon>
        <taxon>Campylobacterota</taxon>
        <taxon>Epsilonproteobacteria</taxon>
        <taxon>Campylobacterales</taxon>
        <taxon>Helicobacteraceae</taxon>
        <taxon>Helicobacter</taxon>
    </lineage>
</organism>
<dbReference type="GO" id="GO:0022857">
    <property type="term" value="F:transmembrane transporter activity"/>
    <property type="evidence" value="ECO:0007669"/>
    <property type="project" value="InterPro"/>
</dbReference>
<dbReference type="Pfam" id="PF00893">
    <property type="entry name" value="Multi_Drug_Res"/>
    <property type="match status" value="1"/>
</dbReference>
<dbReference type="InterPro" id="IPR045324">
    <property type="entry name" value="Small_multidrug_res"/>
</dbReference>
<dbReference type="EMBL" id="CP021886">
    <property type="protein sequence ID" value="AWI34189.1"/>
    <property type="molecule type" value="Genomic_DNA"/>
</dbReference>
<keyword evidence="1 2" id="KW-0812">Transmembrane</keyword>
<evidence type="ECO:0000313" key="3">
    <source>
        <dbReference type="EMBL" id="AWI34189.1"/>
    </source>
</evidence>
<comment type="subcellular location">
    <subcellularLocation>
        <location evidence="1">Cell membrane</location>
        <topology evidence="1">Multi-pass membrane protein</topology>
    </subcellularLocation>
</comment>
<sequence length="60" mass="7003">MYRVSTFYSYFAIFMSSSFALLYYAMKSIDLSVGYAVWSGGGSATYLYCWLYAIQRRDIF</sequence>
<dbReference type="KEGG" id="had:CDV25_04975"/>
<dbReference type="AlphaFoldDB" id="A0A2U8FD98"/>
<feature type="transmembrane region" description="Helical" evidence="2">
    <location>
        <begin position="32"/>
        <end position="54"/>
    </location>
</feature>
<proteinExistence type="inferred from homology"/>
<gene>
    <name evidence="3" type="ORF">CDV25_04975</name>
</gene>
<reference evidence="3 4" key="1">
    <citation type="submission" date="2017-06" db="EMBL/GenBank/DDBJ databases">
        <title>Complete genome of Helicobacter apodemus.</title>
        <authorList>
            <person name="Cho S."/>
        </authorList>
    </citation>
    <scope>NUCLEOTIDE SEQUENCE [LARGE SCALE GENOMIC DNA]</scope>
    <source>
        <strain evidence="4">SNUVETPUB-15-01</strain>
    </source>
</reference>
<evidence type="ECO:0000313" key="4">
    <source>
        <dbReference type="Proteomes" id="UP000244890"/>
    </source>
</evidence>
<keyword evidence="2" id="KW-1133">Transmembrane helix</keyword>
<protein>
    <submittedName>
        <fullName evidence="3">Uncharacterized protein</fullName>
    </submittedName>
</protein>
<evidence type="ECO:0000256" key="2">
    <source>
        <dbReference type="SAM" id="Phobius"/>
    </source>
</evidence>
<feature type="transmembrane region" description="Helical" evidence="2">
    <location>
        <begin position="7"/>
        <end position="26"/>
    </location>
</feature>
<name>A0A2U8FD98_9HELI</name>
<keyword evidence="2" id="KW-0472">Membrane</keyword>
<accession>A0A2U8FD98</accession>
<dbReference type="OrthoDB" id="9808638at2"/>
<dbReference type="GO" id="GO:0005886">
    <property type="term" value="C:plasma membrane"/>
    <property type="evidence" value="ECO:0007669"/>
    <property type="project" value="UniProtKB-SubCell"/>
</dbReference>
<comment type="similarity">
    <text evidence="1">Belongs to the drug/metabolite transporter (DMT) superfamily. Small multidrug resistance (SMR) (TC 2.A.7.1) family.</text>
</comment>